<proteinExistence type="predicted"/>
<sequence length="82" mass="8944">MNFLLWAVLAVLVILALKKKARSTLDQAQARQHPPPEQAASRPAAKAETMVCCAHCQVYLPASEAIYVGEQIYCSQAHADHA</sequence>
<dbReference type="Proteomes" id="UP000650424">
    <property type="component" value="Unassembled WGS sequence"/>
</dbReference>
<dbReference type="EMBL" id="JACOGF010000004">
    <property type="protein sequence ID" value="MBC3917769.1"/>
    <property type="molecule type" value="Genomic_DNA"/>
</dbReference>
<evidence type="ECO:0000313" key="2">
    <source>
        <dbReference type="Proteomes" id="UP000650424"/>
    </source>
</evidence>
<dbReference type="RefSeq" id="WP_186947014.1">
    <property type="nucleotide sequence ID" value="NZ_JACOGF010000004.1"/>
</dbReference>
<name>A0ABR6ZPP0_9BURK</name>
<protein>
    <recommendedName>
        <fullName evidence="3">MYND finger</fullName>
    </recommendedName>
</protein>
<keyword evidence="2" id="KW-1185">Reference proteome</keyword>
<gene>
    <name evidence="1" type="ORF">H8L32_09820</name>
</gene>
<dbReference type="NCBIfam" id="NF041023">
    <property type="entry name" value="PP0621_fam"/>
    <property type="match status" value="1"/>
</dbReference>
<organism evidence="1 2">
    <name type="scientific">Undibacterium hunanense</name>
    <dbReference type="NCBI Taxonomy" id="2762292"/>
    <lineage>
        <taxon>Bacteria</taxon>
        <taxon>Pseudomonadati</taxon>
        <taxon>Pseudomonadota</taxon>
        <taxon>Betaproteobacteria</taxon>
        <taxon>Burkholderiales</taxon>
        <taxon>Oxalobacteraceae</taxon>
        <taxon>Undibacterium</taxon>
    </lineage>
</organism>
<evidence type="ECO:0000313" key="1">
    <source>
        <dbReference type="EMBL" id="MBC3917769.1"/>
    </source>
</evidence>
<reference evidence="1 2" key="1">
    <citation type="submission" date="2020-08" db="EMBL/GenBank/DDBJ databases">
        <title>Novel species isolated from subtropical streams in China.</title>
        <authorList>
            <person name="Lu H."/>
        </authorList>
    </citation>
    <scope>NUCLEOTIDE SEQUENCE [LARGE SCALE GENOMIC DNA]</scope>
    <source>
        <strain evidence="1 2">CY18W</strain>
    </source>
</reference>
<dbReference type="InterPro" id="IPR049708">
    <property type="entry name" value="PP0621-like"/>
</dbReference>
<evidence type="ECO:0008006" key="3">
    <source>
        <dbReference type="Google" id="ProtNLM"/>
    </source>
</evidence>
<accession>A0ABR6ZPP0</accession>
<comment type="caution">
    <text evidence="1">The sequence shown here is derived from an EMBL/GenBank/DDBJ whole genome shotgun (WGS) entry which is preliminary data.</text>
</comment>